<accession>A0A2G5I6X0</accession>
<evidence type="ECO:0000313" key="2">
    <source>
        <dbReference type="Proteomes" id="UP000230605"/>
    </source>
</evidence>
<reference evidence="1 2" key="1">
    <citation type="submission" date="2015-10" db="EMBL/GenBank/DDBJ databases">
        <title>The cercosporin biosynthetic gene cluster was horizontally transferred to several fungal lineages and shown to be expanded in Cercospora beticola based on microsynteny with recipient genomes.</title>
        <authorList>
            <person name="De Jonge R."/>
            <person name="Ebert M.K."/>
            <person name="Suttle J.C."/>
            <person name="Jurick Ii W.M."/>
            <person name="Secor G.A."/>
            <person name="Thomma B.P."/>
            <person name="Van De Peer Y."/>
            <person name="Bolton M.D."/>
        </authorList>
    </citation>
    <scope>NUCLEOTIDE SEQUENCE [LARGE SCALE GENOMIC DNA]</scope>
    <source>
        <strain evidence="1 2">09-40</strain>
    </source>
</reference>
<gene>
    <name evidence="1" type="ORF">CB0940_00657</name>
</gene>
<dbReference type="EMBL" id="LKMD01000100">
    <property type="protein sequence ID" value="PIB00472.1"/>
    <property type="molecule type" value="Genomic_DNA"/>
</dbReference>
<comment type="caution">
    <text evidence="1">The sequence shown here is derived from an EMBL/GenBank/DDBJ whole genome shotgun (WGS) entry which is preliminary data.</text>
</comment>
<evidence type="ECO:0000313" key="1">
    <source>
        <dbReference type="EMBL" id="PIB00472.1"/>
    </source>
</evidence>
<protein>
    <submittedName>
        <fullName evidence="1">Uncharacterized protein</fullName>
    </submittedName>
</protein>
<name>A0A2G5I6X0_CERBT</name>
<dbReference type="Proteomes" id="UP000230605">
    <property type="component" value="Chromosome 1"/>
</dbReference>
<proteinExistence type="predicted"/>
<sequence>MTMQRLRSSDSSVRLQCSGKHLETWCLDKKPQLRDMKEGVRWAGAVGLRAFLLVPSLHLSGRKPLRQPARFLIYFLFLSALSSTTQHQKSVTLSWHVSRTDSWVDGRASSPN</sequence>
<dbReference type="AlphaFoldDB" id="A0A2G5I6X0"/>
<organism evidence="1 2">
    <name type="scientific">Cercospora beticola</name>
    <name type="common">Sugarbeet leaf spot fungus</name>
    <dbReference type="NCBI Taxonomy" id="122368"/>
    <lineage>
        <taxon>Eukaryota</taxon>
        <taxon>Fungi</taxon>
        <taxon>Dikarya</taxon>
        <taxon>Ascomycota</taxon>
        <taxon>Pezizomycotina</taxon>
        <taxon>Dothideomycetes</taxon>
        <taxon>Dothideomycetidae</taxon>
        <taxon>Mycosphaerellales</taxon>
        <taxon>Mycosphaerellaceae</taxon>
        <taxon>Cercospora</taxon>
    </lineage>
</organism>